<dbReference type="EMBL" id="LRPH01000094">
    <property type="protein sequence ID" value="KWU54908.1"/>
    <property type="molecule type" value="Genomic_DNA"/>
</dbReference>
<proteinExistence type="predicted"/>
<keyword evidence="1" id="KW-0812">Transmembrane</keyword>
<feature type="transmembrane region" description="Helical" evidence="1">
    <location>
        <begin position="6"/>
        <end position="26"/>
    </location>
</feature>
<protein>
    <submittedName>
        <fullName evidence="2">Uncharacterized protein</fullName>
    </submittedName>
</protein>
<keyword evidence="1" id="KW-1133">Transmembrane helix</keyword>
<evidence type="ECO:0000256" key="1">
    <source>
        <dbReference type="SAM" id="Phobius"/>
    </source>
</evidence>
<organism evidence="2 3">
    <name type="scientific">Bacillus mycoides</name>
    <dbReference type="NCBI Taxonomy" id="1405"/>
    <lineage>
        <taxon>Bacteria</taxon>
        <taxon>Bacillati</taxon>
        <taxon>Bacillota</taxon>
        <taxon>Bacilli</taxon>
        <taxon>Bacillales</taxon>
        <taxon>Bacillaceae</taxon>
        <taxon>Bacillus</taxon>
        <taxon>Bacillus cereus group</taxon>
    </lineage>
</organism>
<sequence length="404" mass="46895">MKKGMLVIIGAVSVIVVFIFVVNHMFGSEYERMSSEIKKEELAGESIKDVWSVVYFSTTADQDTGKGEGMSYAVFIDKDGKAKSMKMKGLELGKVAKSKGRVFLEEKDKIHIVGEGHKEFKLEKEQHTGEYSGYLESEGVFFSIFNSGFTKNGKYSSDVYWGNEKGFKNDSIPYYIDSSNLVNDRIIMVTRNLENTKTDEYQLMEGKLSDNTFKISQLTEWKQPENIIMTTSSIEADENYYYLIISDMKDEKNMDVSLMRIDKNTLKREVFPFIQYTNVEEFGPERPFSKKPMNIFEGSLYYVDGLGDVYTFDTRTAKVEKAFSFIDTDKSTKYFDEQIYFKDDKVYFFRYNHLKNKYMIQSYHLGTGRQEKNQEIKGLEKIKKDIKTKGKYAPSYDFIIVDDQ</sequence>
<accession>A0A109FUP1</accession>
<dbReference type="RefSeq" id="WP_060751843.1">
    <property type="nucleotide sequence ID" value="NZ_LRPH01000094.1"/>
</dbReference>
<name>A0A109FUP1_BACMY</name>
<dbReference type="Proteomes" id="UP000065797">
    <property type="component" value="Unassembled WGS sequence"/>
</dbReference>
<evidence type="ECO:0000313" key="2">
    <source>
        <dbReference type="EMBL" id="KWU54908.1"/>
    </source>
</evidence>
<keyword evidence="1" id="KW-0472">Membrane</keyword>
<dbReference type="AlphaFoldDB" id="A0A109FUP1"/>
<gene>
    <name evidence="2" type="ORF">AWW70_26210</name>
</gene>
<comment type="caution">
    <text evidence="2">The sequence shown here is derived from an EMBL/GenBank/DDBJ whole genome shotgun (WGS) entry which is preliminary data.</text>
</comment>
<reference evidence="2 3" key="1">
    <citation type="submission" date="2016-01" db="EMBL/GenBank/DDBJ databases">
        <authorList>
            <person name="McClelland M."/>
            <person name="Jain A."/>
            <person name="Saraogi P."/>
            <person name="Mendelson R."/>
            <person name="Westerman R."/>
            <person name="SanMiguel P."/>
            <person name="Csonka L."/>
        </authorList>
    </citation>
    <scope>NUCLEOTIDE SEQUENCE [LARGE SCALE GENOMIC DNA]</scope>
    <source>
        <strain evidence="2 3">PE8-15</strain>
    </source>
</reference>
<evidence type="ECO:0000313" key="3">
    <source>
        <dbReference type="Proteomes" id="UP000065797"/>
    </source>
</evidence>